<feature type="region of interest" description="Disordered" evidence="6">
    <location>
        <begin position="433"/>
        <end position="477"/>
    </location>
</feature>
<proteinExistence type="inferred from homology"/>
<dbReference type="PANTHER" id="PTHR10961:SF26">
    <property type="entry name" value="L-SACCHAROPINE OXIDASE"/>
    <property type="match status" value="1"/>
</dbReference>
<evidence type="ECO:0000259" key="7">
    <source>
        <dbReference type="Pfam" id="PF01266"/>
    </source>
</evidence>
<dbReference type="GO" id="GO:0050660">
    <property type="term" value="F:flavin adenine dinucleotide binding"/>
    <property type="evidence" value="ECO:0007669"/>
    <property type="project" value="InterPro"/>
</dbReference>
<keyword evidence="4" id="KW-0274">FAD</keyword>
<evidence type="ECO:0000313" key="9">
    <source>
        <dbReference type="Proteomes" id="UP001239213"/>
    </source>
</evidence>
<evidence type="ECO:0000256" key="4">
    <source>
        <dbReference type="ARBA" id="ARBA00022827"/>
    </source>
</evidence>
<comment type="cofactor">
    <cofactor evidence="1">
        <name>FAD</name>
        <dbReference type="ChEBI" id="CHEBI:57692"/>
    </cofactor>
</comment>
<comment type="caution">
    <text evidence="8">The sequence shown here is derived from an EMBL/GenBank/DDBJ whole genome shotgun (WGS) entry which is preliminary data.</text>
</comment>
<dbReference type="AlphaFoldDB" id="A0AAI9VEB3"/>
<dbReference type="SUPFAM" id="SSF51905">
    <property type="entry name" value="FAD/NAD(P)-binding domain"/>
    <property type="match status" value="1"/>
</dbReference>
<gene>
    <name evidence="8" type="ORF">CCUS01_15554</name>
</gene>
<feature type="compositionally biased region" description="Polar residues" evidence="6">
    <location>
        <begin position="433"/>
        <end position="452"/>
    </location>
</feature>
<dbReference type="EMBL" id="MPDP01000078">
    <property type="protein sequence ID" value="KAK1484540.1"/>
    <property type="molecule type" value="Genomic_DNA"/>
</dbReference>
<reference evidence="8" key="1">
    <citation type="submission" date="2016-11" db="EMBL/GenBank/DDBJ databases">
        <title>The genome sequence of Colletotrichum cuscutae.</title>
        <authorList>
            <person name="Baroncelli R."/>
        </authorList>
    </citation>
    <scope>NUCLEOTIDE SEQUENCE</scope>
    <source>
        <strain evidence="8">IMI 304802</strain>
    </source>
</reference>
<evidence type="ECO:0000256" key="3">
    <source>
        <dbReference type="ARBA" id="ARBA00022630"/>
    </source>
</evidence>
<keyword evidence="5" id="KW-0560">Oxidoreductase</keyword>
<dbReference type="InterPro" id="IPR006076">
    <property type="entry name" value="FAD-dep_OxRdtase"/>
</dbReference>
<protein>
    <submittedName>
        <fullName evidence="8">FAD dependent oxidoreductase</fullName>
    </submittedName>
</protein>
<keyword evidence="3" id="KW-0285">Flavoprotein</keyword>
<dbReference type="GO" id="GO:0051698">
    <property type="term" value="F:saccharopine oxidase activity"/>
    <property type="evidence" value="ECO:0007669"/>
    <property type="project" value="TreeGrafter"/>
</dbReference>
<name>A0AAI9VEB3_9PEZI</name>
<dbReference type="Gene3D" id="3.30.9.10">
    <property type="entry name" value="D-Amino Acid Oxidase, subunit A, domain 2"/>
    <property type="match status" value="1"/>
</dbReference>
<accession>A0AAI9VEB3</accession>
<comment type="similarity">
    <text evidence="2">Belongs to the MSOX/MTOX family.</text>
</comment>
<dbReference type="InterPro" id="IPR036188">
    <property type="entry name" value="FAD/NAD-bd_sf"/>
</dbReference>
<evidence type="ECO:0000256" key="5">
    <source>
        <dbReference type="ARBA" id="ARBA00023002"/>
    </source>
</evidence>
<dbReference type="Proteomes" id="UP001239213">
    <property type="component" value="Unassembled WGS sequence"/>
</dbReference>
<sequence length="661" mass="72911">MPDLQDSILIIGAGTFGLSAAYHFTRAGYKSITILEKGTSVPSSLSAGNDVNKIVRAEYEDPFYTELALQAMSEWADNEQFAPHYHQTGYLLANSAAAPEKTKKTLAKSLESIRVHPAWAGRINPIRNREDIAKAAPALDGPMDGWEGYFNQFAGYAHAANALKAVYEYVKAQGVKIHTGENVASLTYDGDKCIGARTTSGKDFKAATTILTVGASLGNVLPSVGRQVTAKAWSILHIQLQPEEAARLKGIPVTYARDLGFFFEPEPGTGILKLSPSGGGYTNYSTTTGLSTPPEKNDFVPEADVRRIRKLLQETLPGLADRPFVDQHICWCADTADSDYVIDAVPGKKGLYLATGDSGHGFKMLPVVGQWIKDLVEKGKQDIVRWKWKEGSDAGQNPIQGASSMSRFAFRTQLFATVCSQSPRSFHRTLHTTTKMSSDSGHINFPGKTSATPGEEFEVRQTSTTEDYHPNPSKSIPLSPARQRLIDDIIALYSMEPTVERVKRYTADCVYDDQFVYANDRYKMAGQWFALPKLFKASVNEGYEIVKNDRDLIQFRNEQSWTFKLIPKTATINALVSLSLDPGTVDSDFIQVKYHKDQANDKDYSHEGVGFSFKKWQADNVIKVMDSKEVEAFAADKDASKNKVKKYGTGKTEGDAPIKDL</sequence>
<dbReference type="Gene3D" id="3.50.50.60">
    <property type="entry name" value="FAD/NAD(P)-binding domain"/>
    <property type="match status" value="1"/>
</dbReference>
<evidence type="ECO:0000256" key="1">
    <source>
        <dbReference type="ARBA" id="ARBA00001974"/>
    </source>
</evidence>
<feature type="domain" description="FAD dependent oxidoreductase" evidence="7">
    <location>
        <begin position="8"/>
        <end position="375"/>
    </location>
</feature>
<organism evidence="8 9">
    <name type="scientific">Colletotrichum cuscutae</name>
    <dbReference type="NCBI Taxonomy" id="1209917"/>
    <lineage>
        <taxon>Eukaryota</taxon>
        <taxon>Fungi</taxon>
        <taxon>Dikarya</taxon>
        <taxon>Ascomycota</taxon>
        <taxon>Pezizomycotina</taxon>
        <taxon>Sordariomycetes</taxon>
        <taxon>Hypocreomycetidae</taxon>
        <taxon>Glomerellales</taxon>
        <taxon>Glomerellaceae</taxon>
        <taxon>Colletotrichum</taxon>
        <taxon>Colletotrichum acutatum species complex</taxon>
    </lineage>
</organism>
<evidence type="ECO:0000256" key="2">
    <source>
        <dbReference type="ARBA" id="ARBA00010989"/>
    </source>
</evidence>
<dbReference type="GO" id="GO:0008115">
    <property type="term" value="F:sarcosine oxidase activity"/>
    <property type="evidence" value="ECO:0007669"/>
    <property type="project" value="TreeGrafter"/>
</dbReference>
<keyword evidence="9" id="KW-1185">Reference proteome</keyword>
<dbReference type="PANTHER" id="PTHR10961">
    <property type="entry name" value="PEROXISOMAL SARCOSINE OXIDASE"/>
    <property type="match status" value="1"/>
</dbReference>
<dbReference type="InterPro" id="IPR045170">
    <property type="entry name" value="MTOX"/>
</dbReference>
<evidence type="ECO:0000313" key="8">
    <source>
        <dbReference type="EMBL" id="KAK1484540.1"/>
    </source>
</evidence>
<evidence type="ECO:0000256" key="6">
    <source>
        <dbReference type="SAM" id="MobiDB-lite"/>
    </source>
</evidence>
<dbReference type="Pfam" id="PF01266">
    <property type="entry name" value="DAO"/>
    <property type="match status" value="1"/>
</dbReference>